<reference evidence="11 13" key="2">
    <citation type="submission" date="2018-07" db="EMBL/GenBank/DDBJ databases">
        <title>Draft Genome Assemblies for Five Robust Yarrowia lipolytica Strains Exhibiting High Lipid Production and Pentose Sugar Utilization and Sugar Alcohol Secretion from Undetoxified Lignocellulosic Biomass Hydrolysates.</title>
        <authorList>
            <consortium name="DOE Joint Genome Institute"/>
            <person name="Walker C."/>
            <person name="Ryu S."/>
            <person name="Na H."/>
            <person name="Zane M."/>
            <person name="LaButti K."/>
            <person name="Lipzen A."/>
            <person name="Haridas S."/>
            <person name="Barry K."/>
            <person name="Grigoriev I.V."/>
            <person name="Quarterman J."/>
            <person name="Slininger P."/>
            <person name="Dien B."/>
            <person name="Trinh C.T."/>
        </authorList>
    </citation>
    <scope>NUCLEOTIDE SEQUENCE [LARGE SCALE GENOMIC DNA]</scope>
    <source>
        <strain evidence="11 13">YB392</strain>
    </source>
</reference>
<feature type="transmembrane region" description="Helical" evidence="7">
    <location>
        <begin position="337"/>
        <end position="354"/>
    </location>
</feature>
<feature type="transmembrane region" description="Helical" evidence="7">
    <location>
        <begin position="433"/>
        <end position="450"/>
    </location>
</feature>
<dbReference type="SUPFAM" id="SSF160240">
    <property type="entry name" value="Cation efflux protein cytoplasmic domain-like"/>
    <property type="match status" value="1"/>
</dbReference>
<dbReference type="GO" id="GO:0030003">
    <property type="term" value="P:intracellular monoatomic cation homeostasis"/>
    <property type="evidence" value="ECO:0007669"/>
    <property type="project" value="UniProtKB-ARBA"/>
</dbReference>
<name>A0A1D8NP77_YARLL</name>
<dbReference type="VEuPathDB" id="FungiDB:YALI0_F19734g"/>
<dbReference type="PANTHER" id="PTHR43840">
    <property type="entry name" value="MITOCHONDRIAL METAL TRANSPORTER 1-RELATED"/>
    <property type="match status" value="1"/>
</dbReference>
<sequence>MTNEETPLIDKREASLSRENSSSRGRGYRSSSAGKHYPRGRDETTEEERGSGRRSSETIDPRYNSTRRPSSASVLGIERGGPREHLSIHVDEEREGRDFGSSPTSPCLSRAQSPIRRRTLYSPIPLAPGAFGQALHTLNSMSSLPTREERLSQLNQLTELRPFRLIGYSRPLTNWEVYRSDSEMRKGKSAGVRRFYDNQDELIDRFEAVDKILDSGIHHTLLRTYGTDLVDVDENSTPEFRQGVPANIHEDLEWGTSRVESQTDIMIAIYVNFFINTVLLAGKLCVAFLTNSLSVVASVVDSVLDFMSTLIIWLSTRLVDRKDWESQQSYPVGRSRLEPIGVLVFSILIVLSFLQVGKASVERLISGDHSTVDVGIPALAVMSLTIIVKLFCWVWCRRSPSSAVQALAQDAMTDIVFNTFSIVFPLAGQHLDIWWLDPIGAIFLCLYIIYSWGATGLEHIDNLSGAAADPADRQMVLYMCMRFADSIREVSALNVYHAGDRHVVEVDIVLDCTSLRDGHDIGEALQYAIETLPFVERAFVHLDYRRDNYAGHIPR</sequence>
<dbReference type="InterPro" id="IPR027470">
    <property type="entry name" value="Cation_efflux_CTD"/>
</dbReference>
<feature type="compositionally biased region" description="Basic and acidic residues" evidence="6">
    <location>
        <begin position="39"/>
        <end position="60"/>
    </location>
</feature>
<accession>A0A1D8NP77</accession>
<dbReference type="InterPro" id="IPR058533">
    <property type="entry name" value="Cation_efflux_TM"/>
</dbReference>
<dbReference type="RefSeq" id="XP_505634.1">
    <property type="nucleotide sequence ID" value="XM_505634.1"/>
</dbReference>
<proteinExistence type="predicted"/>
<dbReference type="Gene3D" id="1.20.1510.10">
    <property type="entry name" value="Cation efflux protein transmembrane domain"/>
    <property type="match status" value="1"/>
</dbReference>
<gene>
    <name evidence="11" type="ORF">B0I71DRAFT_133464</name>
    <name evidence="10" type="ORF">YALI1_F26186g</name>
</gene>
<organism evidence="10 12">
    <name type="scientific">Yarrowia lipolytica</name>
    <name type="common">Candida lipolytica</name>
    <dbReference type="NCBI Taxonomy" id="4952"/>
    <lineage>
        <taxon>Eukaryota</taxon>
        <taxon>Fungi</taxon>
        <taxon>Dikarya</taxon>
        <taxon>Ascomycota</taxon>
        <taxon>Saccharomycotina</taxon>
        <taxon>Dipodascomycetes</taxon>
        <taxon>Dipodascales</taxon>
        <taxon>Dipodascales incertae sedis</taxon>
        <taxon>Yarrowia</taxon>
    </lineage>
</organism>
<dbReference type="SUPFAM" id="SSF161111">
    <property type="entry name" value="Cation efflux protein transmembrane domain-like"/>
    <property type="match status" value="1"/>
</dbReference>
<comment type="subcellular location">
    <subcellularLocation>
        <location evidence="1">Membrane</location>
        <topology evidence="1">Multi-pass membrane protein</topology>
    </subcellularLocation>
</comment>
<keyword evidence="2" id="KW-0813">Transport</keyword>
<feature type="region of interest" description="Disordered" evidence="6">
    <location>
        <begin position="1"/>
        <end position="114"/>
    </location>
</feature>
<evidence type="ECO:0000256" key="1">
    <source>
        <dbReference type="ARBA" id="ARBA00004141"/>
    </source>
</evidence>
<feature type="compositionally biased region" description="Polar residues" evidence="6">
    <location>
        <begin position="101"/>
        <end position="112"/>
    </location>
</feature>
<evidence type="ECO:0000313" key="12">
    <source>
        <dbReference type="Proteomes" id="UP000182444"/>
    </source>
</evidence>
<dbReference type="EMBL" id="CP017558">
    <property type="protein sequence ID" value="AOW07439.1"/>
    <property type="molecule type" value="Genomic_DNA"/>
</dbReference>
<evidence type="ECO:0000313" key="11">
    <source>
        <dbReference type="EMBL" id="RDW24937.1"/>
    </source>
</evidence>
<dbReference type="InterPro" id="IPR036837">
    <property type="entry name" value="Cation_efflux_CTD_sf"/>
</dbReference>
<dbReference type="Pfam" id="PF16916">
    <property type="entry name" value="ZT_dimer"/>
    <property type="match status" value="1"/>
</dbReference>
<keyword evidence="4 7" id="KW-1133">Transmembrane helix</keyword>
<dbReference type="PANTHER" id="PTHR43840:SF4">
    <property type="entry name" value="CDF DIVALENT METAL CATION TRANSPORTER (EUROFUNG)"/>
    <property type="match status" value="1"/>
</dbReference>
<feature type="compositionally biased region" description="Low complexity" evidence="6">
    <location>
        <begin position="17"/>
        <end position="33"/>
    </location>
</feature>
<dbReference type="KEGG" id="yli:2908296"/>
<dbReference type="OMA" id="KKPIREY"/>
<feature type="transmembrane region" description="Helical" evidence="7">
    <location>
        <begin position="295"/>
        <end position="316"/>
    </location>
</feature>
<dbReference type="Gene3D" id="3.30.70.1350">
    <property type="entry name" value="Cation efflux protein, cytoplasmic domain"/>
    <property type="match status" value="1"/>
</dbReference>
<dbReference type="InterPro" id="IPR050291">
    <property type="entry name" value="CDF_Transporter"/>
</dbReference>
<dbReference type="GeneID" id="2908296"/>
<keyword evidence="3 7" id="KW-0812">Transmembrane</keyword>
<evidence type="ECO:0000259" key="8">
    <source>
        <dbReference type="Pfam" id="PF01545"/>
    </source>
</evidence>
<dbReference type="Proteomes" id="UP000182444">
    <property type="component" value="Chromosome 1F"/>
</dbReference>
<feature type="domain" description="Cation efflux protein cytoplasmic" evidence="9">
    <location>
        <begin position="476"/>
        <end position="543"/>
    </location>
</feature>
<feature type="compositionally biased region" description="Polar residues" evidence="6">
    <location>
        <begin position="63"/>
        <end position="73"/>
    </location>
</feature>
<dbReference type="Proteomes" id="UP000256601">
    <property type="component" value="Unassembled WGS sequence"/>
</dbReference>
<keyword evidence="5 7" id="KW-0472">Membrane</keyword>
<dbReference type="OrthoDB" id="78296at2759"/>
<evidence type="ECO:0000256" key="5">
    <source>
        <dbReference type="ARBA" id="ARBA00023136"/>
    </source>
</evidence>
<dbReference type="FunFam" id="1.20.1510.10:FF:000005">
    <property type="entry name" value="Putative Cation diffusion facilitator 1"/>
    <property type="match status" value="1"/>
</dbReference>
<dbReference type="Pfam" id="PF01545">
    <property type="entry name" value="Cation_efflux"/>
    <property type="match status" value="1"/>
</dbReference>
<evidence type="ECO:0000256" key="6">
    <source>
        <dbReference type="SAM" id="MobiDB-lite"/>
    </source>
</evidence>
<protein>
    <submittedName>
        <fullName evidence="11">Cation efflux family-domain-containing protein</fullName>
    </submittedName>
</protein>
<dbReference type="NCBIfam" id="TIGR01297">
    <property type="entry name" value="CDF"/>
    <property type="match status" value="1"/>
</dbReference>
<dbReference type="AlphaFoldDB" id="A0A1D8NP77"/>
<evidence type="ECO:0000256" key="7">
    <source>
        <dbReference type="SAM" id="Phobius"/>
    </source>
</evidence>
<reference evidence="10 12" key="1">
    <citation type="journal article" date="2016" name="PLoS ONE">
        <title>Sequence Assembly of Yarrowia lipolytica Strain W29/CLIB89 Shows Transposable Element Diversity.</title>
        <authorList>
            <person name="Magnan C."/>
            <person name="Yu J."/>
            <person name="Chang I."/>
            <person name="Jahn E."/>
            <person name="Kanomata Y."/>
            <person name="Wu J."/>
            <person name="Zeller M."/>
            <person name="Oakes M."/>
            <person name="Baldi P."/>
            <person name="Sandmeyer S."/>
        </authorList>
    </citation>
    <scope>NUCLEOTIDE SEQUENCE [LARGE SCALE GENOMIC DNA]</scope>
    <source>
        <strain evidence="10">CLIB89</strain>
        <strain evidence="12">CLIB89(W29)</strain>
    </source>
</reference>
<evidence type="ECO:0000313" key="10">
    <source>
        <dbReference type="EMBL" id="AOW07439.1"/>
    </source>
</evidence>
<dbReference type="GO" id="GO:0016020">
    <property type="term" value="C:membrane"/>
    <property type="evidence" value="ECO:0007669"/>
    <property type="project" value="UniProtKB-SubCell"/>
</dbReference>
<dbReference type="InterPro" id="IPR027469">
    <property type="entry name" value="Cation_efflux_TMD_sf"/>
</dbReference>
<evidence type="ECO:0000256" key="3">
    <source>
        <dbReference type="ARBA" id="ARBA00022692"/>
    </source>
</evidence>
<feature type="transmembrane region" description="Helical" evidence="7">
    <location>
        <begin position="267"/>
        <end position="289"/>
    </location>
</feature>
<dbReference type="VEuPathDB" id="FungiDB:YALI1_F26186g"/>
<dbReference type="EMBL" id="KZ859015">
    <property type="protein sequence ID" value="RDW24937.1"/>
    <property type="molecule type" value="Genomic_DNA"/>
</dbReference>
<dbReference type="eggNOG" id="KOG1485">
    <property type="taxonomic scope" value="Eukaryota"/>
</dbReference>
<dbReference type="InterPro" id="IPR002524">
    <property type="entry name" value="Cation_efflux"/>
</dbReference>
<evidence type="ECO:0000259" key="9">
    <source>
        <dbReference type="Pfam" id="PF16916"/>
    </source>
</evidence>
<dbReference type="GO" id="GO:0008324">
    <property type="term" value="F:monoatomic cation transmembrane transporter activity"/>
    <property type="evidence" value="ECO:0007669"/>
    <property type="project" value="InterPro"/>
</dbReference>
<feature type="transmembrane region" description="Helical" evidence="7">
    <location>
        <begin position="374"/>
        <end position="395"/>
    </location>
</feature>
<evidence type="ECO:0000256" key="2">
    <source>
        <dbReference type="ARBA" id="ARBA00022448"/>
    </source>
</evidence>
<dbReference type="GO" id="GO:0098771">
    <property type="term" value="P:inorganic ion homeostasis"/>
    <property type="evidence" value="ECO:0007669"/>
    <property type="project" value="UniProtKB-ARBA"/>
</dbReference>
<evidence type="ECO:0000313" key="13">
    <source>
        <dbReference type="Proteomes" id="UP000256601"/>
    </source>
</evidence>
<evidence type="ECO:0000256" key="4">
    <source>
        <dbReference type="ARBA" id="ARBA00022989"/>
    </source>
</evidence>
<feature type="domain" description="Cation efflux protein transmembrane" evidence="8">
    <location>
        <begin position="270"/>
        <end position="463"/>
    </location>
</feature>
<feature type="compositionally biased region" description="Basic and acidic residues" evidence="6">
    <location>
        <begin position="80"/>
        <end position="98"/>
    </location>
</feature>